<dbReference type="PANTHER" id="PTHR35043:SF7">
    <property type="entry name" value="TRANSCRIPTION FACTOR DOMAIN-CONTAINING PROTEIN"/>
    <property type="match status" value="1"/>
</dbReference>
<keyword evidence="1" id="KW-1133">Transmembrane helix</keyword>
<feature type="transmembrane region" description="Helical" evidence="1">
    <location>
        <begin position="291"/>
        <end position="319"/>
    </location>
</feature>
<keyword evidence="3" id="KW-1185">Reference proteome</keyword>
<feature type="transmembrane region" description="Helical" evidence="1">
    <location>
        <begin position="20"/>
        <end position="39"/>
    </location>
</feature>
<sequence length="339" mass="38128">MEISFTGFHPEPNCGRGTLTILYTSLITIFLSSWAALHLETPRPDLKKRAAKVSHLTSKIFDCLISIISPDYSAADRISATFRALRLRSALRQIPGSWESFSLQQAFLVHNDGCRHVTPLNILPLAQSKRLAFKDFPSDEEIADRSKADKVVKLITISQCIWFGINTLYRLSRNYRTSPFEVFALGHAVSGIISLAAMLSCPQDIRIPFDISTGDEDEDNDAEEEEMVFGWGVVLANLLLTALLLAGTWWYPFPSTEEMWLWRGFALSGPVPVIVFYLSDATGASEKSHYLVHNIVYVLLLVVLICSRLGIIVLALMAFRRAPLDLYTKPDLSDYWPHF</sequence>
<keyword evidence="1" id="KW-0472">Membrane</keyword>
<reference evidence="2" key="1">
    <citation type="journal article" date="2023" name="Mol. Phylogenet. Evol.">
        <title>Genome-scale phylogeny and comparative genomics of the fungal order Sordariales.</title>
        <authorList>
            <person name="Hensen N."/>
            <person name="Bonometti L."/>
            <person name="Westerberg I."/>
            <person name="Brannstrom I.O."/>
            <person name="Guillou S."/>
            <person name="Cros-Aarteil S."/>
            <person name="Calhoun S."/>
            <person name="Haridas S."/>
            <person name="Kuo A."/>
            <person name="Mondo S."/>
            <person name="Pangilinan J."/>
            <person name="Riley R."/>
            <person name="LaButti K."/>
            <person name="Andreopoulos B."/>
            <person name="Lipzen A."/>
            <person name="Chen C."/>
            <person name="Yan M."/>
            <person name="Daum C."/>
            <person name="Ng V."/>
            <person name="Clum A."/>
            <person name="Steindorff A."/>
            <person name="Ohm R.A."/>
            <person name="Martin F."/>
            <person name="Silar P."/>
            <person name="Natvig D.O."/>
            <person name="Lalanne C."/>
            <person name="Gautier V."/>
            <person name="Ament-Velasquez S.L."/>
            <person name="Kruys A."/>
            <person name="Hutchinson M.I."/>
            <person name="Powell A.J."/>
            <person name="Barry K."/>
            <person name="Miller A.N."/>
            <person name="Grigoriev I.V."/>
            <person name="Debuchy R."/>
            <person name="Gladieux P."/>
            <person name="Hiltunen Thoren M."/>
            <person name="Johannesson H."/>
        </authorList>
    </citation>
    <scope>NUCLEOTIDE SEQUENCE</scope>
    <source>
        <strain evidence="2">PSN309</strain>
    </source>
</reference>
<name>A0AAN6WSS9_9PEZI</name>
<gene>
    <name evidence="2" type="ORF">QBC35DRAFT_438718</name>
</gene>
<dbReference type="PANTHER" id="PTHR35043">
    <property type="entry name" value="TRANSCRIPTION FACTOR DOMAIN-CONTAINING PROTEIN"/>
    <property type="match status" value="1"/>
</dbReference>
<proteinExistence type="predicted"/>
<accession>A0AAN6WSS9</accession>
<reference evidence="2" key="2">
    <citation type="submission" date="2023-05" db="EMBL/GenBank/DDBJ databases">
        <authorList>
            <consortium name="Lawrence Berkeley National Laboratory"/>
            <person name="Steindorff A."/>
            <person name="Hensen N."/>
            <person name="Bonometti L."/>
            <person name="Westerberg I."/>
            <person name="Brannstrom I.O."/>
            <person name="Guillou S."/>
            <person name="Cros-Aarteil S."/>
            <person name="Calhoun S."/>
            <person name="Haridas S."/>
            <person name="Kuo A."/>
            <person name="Mondo S."/>
            <person name="Pangilinan J."/>
            <person name="Riley R."/>
            <person name="Labutti K."/>
            <person name="Andreopoulos B."/>
            <person name="Lipzen A."/>
            <person name="Chen C."/>
            <person name="Yanf M."/>
            <person name="Daum C."/>
            <person name="Ng V."/>
            <person name="Clum A."/>
            <person name="Ohm R."/>
            <person name="Martin F."/>
            <person name="Silar P."/>
            <person name="Natvig D."/>
            <person name="Lalanne C."/>
            <person name="Gautier V."/>
            <person name="Ament-Velasquez S.L."/>
            <person name="Kruys A."/>
            <person name="Hutchinson M.I."/>
            <person name="Powell A.J."/>
            <person name="Barry K."/>
            <person name="Miller A.N."/>
            <person name="Grigoriev I.V."/>
            <person name="Debuchy R."/>
            <person name="Gladieux P."/>
            <person name="Thoren M.H."/>
            <person name="Johannesson H."/>
        </authorList>
    </citation>
    <scope>NUCLEOTIDE SEQUENCE</scope>
    <source>
        <strain evidence="2">PSN309</strain>
    </source>
</reference>
<dbReference type="EMBL" id="MU864440">
    <property type="protein sequence ID" value="KAK4185777.1"/>
    <property type="molecule type" value="Genomic_DNA"/>
</dbReference>
<organism evidence="2 3">
    <name type="scientific">Podospora australis</name>
    <dbReference type="NCBI Taxonomy" id="1536484"/>
    <lineage>
        <taxon>Eukaryota</taxon>
        <taxon>Fungi</taxon>
        <taxon>Dikarya</taxon>
        <taxon>Ascomycota</taxon>
        <taxon>Pezizomycotina</taxon>
        <taxon>Sordariomycetes</taxon>
        <taxon>Sordariomycetidae</taxon>
        <taxon>Sordariales</taxon>
        <taxon>Podosporaceae</taxon>
        <taxon>Podospora</taxon>
    </lineage>
</organism>
<evidence type="ECO:0000313" key="3">
    <source>
        <dbReference type="Proteomes" id="UP001302126"/>
    </source>
</evidence>
<dbReference type="AlphaFoldDB" id="A0AAN6WSS9"/>
<feature type="transmembrane region" description="Helical" evidence="1">
    <location>
        <begin position="260"/>
        <end position="279"/>
    </location>
</feature>
<protein>
    <submittedName>
        <fullName evidence="2">Uncharacterized protein</fullName>
    </submittedName>
</protein>
<feature type="transmembrane region" description="Helical" evidence="1">
    <location>
        <begin position="228"/>
        <end position="253"/>
    </location>
</feature>
<evidence type="ECO:0000256" key="1">
    <source>
        <dbReference type="SAM" id="Phobius"/>
    </source>
</evidence>
<feature type="transmembrane region" description="Helical" evidence="1">
    <location>
        <begin position="180"/>
        <end position="199"/>
    </location>
</feature>
<dbReference type="Proteomes" id="UP001302126">
    <property type="component" value="Unassembled WGS sequence"/>
</dbReference>
<keyword evidence="1" id="KW-0812">Transmembrane</keyword>
<evidence type="ECO:0000313" key="2">
    <source>
        <dbReference type="EMBL" id="KAK4185777.1"/>
    </source>
</evidence>
<comment type="caution">
    <text evidence="2">The sequence shown here is derived from an EMBL/GenBank/DDBJ whole genome shotgun (WGS) entry which is preliminary data.</text>
</comment>